<dbReference type="OrthoDB" id="5595608at2759"/>
<evidence type="ECO:0000256" key="2">
    <source>
        <dbReference type="PROSITE-ProRule" id="PRU00192"/>
    </source>
</evidence>
<feature type="signal peptide" evidence="5">
    <location>
        <begin position="1"/>
        <end position="18"/>
    </location>
</feature>
<proteinExistence type="predicted"/>
<keyword evidence="4" id="KW-1133">Transmembrane helix</keyword>
<dbReference type="Gene3D" id="2.30.30.40">
    <property type="entry name" value="SH3 Domains"/>
    <property type="match status" value="1"/>
</dbReference>
<dbReference type="CDD" id="cd00174">
    <property type="entry name" value="SH3"/>
    <property type="match status" value="1"/>
</dbReference>
<keyword evidence="8" id="KW-1185">Reference proteome</keyword>
<evidence type="ECO:0000256" key="3">
    <source>
        <dbReference type="SAM" id="MobiDB-lite"/>
    </source>
</evidence>
<protein>
    <recommendedName>
        <fullName evidence="6">SH3 domain-containing protein</fullName>
    </recommendedName>
</protein>
<comment type="caution">
    <text evidence="7">The sequence shown here is derived from an EMBL/GenBank/DDBJ whole genome shotgun (WGS) entry which is preliminary data.</text>
</comment>
<evidence type="ECO:0000256" key="1">
    <source>
        <dbReference type="ARBA" id="ARBA00022443"/>
    </source>
</evidence>
<feature type="transmembrane region" description="Helical" evidence="4">
    <location>
        <begin position="297"/>
        <end position="317"/>
    </location>
</feature>
<keyword evidence="1 2" id="KW-0728">SH3 domain</keyword>
<dbReference type="Pfam" id="PF14604">
    <property type="entry name" value="SH3_9"/>
    <property type="match status" value="1"/>
</dbReference>
<dbReference type="SUPFAM" id="SSF50044">
    <property type="entry name" value="SH3-domain"/>
    <property type="match status" value="1"/>
</dbReference>
<dbReference type="EMBL" id="MCOG01000110">
    <property type="protein sequence ID" value="ORY45819.1"/>
    <property type="molecule type" value="Genomic_DNA"/>
</dbReference>
<keyword evidence="4" id="KW-0812">Transmembrane</keyword>
<evidence type="ECO:0000259" key="6">
    <source>
        <dbReference type="PROSITE" id="PS50002"/>
    </source>
</evidence>
<dbReference type="PROSITE" id="PS50002">
    <property type="entry name" value="SH3"/>
    <property type="match status" value="1"/>
</dbReference>
<gene>
    <name evidence="7" type="ORF">LY90DRAFT_703519</name>
</gene>
<reference evidence="7 8" key="1">
    <citation type="submission" date="2016-08" db="EMBL/GenBank/DDBJ databases">
        <title>A Parts List for Fungal Cellulosomes Revealed by Comparative Genomics.</title>
        <authorList>
            <consortium name="DOE Joint Genome Institute"/>
            <person name="Haitjema C.H."/>
            <person name="Gilmore S.P."/>
            <person name="Henske J.K."/>
            <person name="Solomon K.V."/>
            <person name="De Groot R."/>
            <person name="Kuo A."/>
            <person name="Mondo S.J."/>
            <person name="Salamov A.A."/>
            <person name="Labutti K."/>
            <person name="Zhao Z."/>
            <person name="Chiniquy J."/>
            <person name="Barry K."/>
            <person name="Brewer H.M."/>
            <person name="Purvine S.O."/>
            <person name="Wright A.T."/>
            <person name="Boxma B."/>
            <person name="Van Alen T."/>
            <person name="Hackstein J.H."/>
            <person name="Baker S.E."/>
            <person name="Grigoriev I.V."/>
            <person name="O'Malley M.A."/>
        </authorList>
    </citation>
    <scope>NUCLEOTIDE SEQUENCE [LARGE SCALE GENOMIC DNA]</scope>
    <source>
        <strain evidence="7 8">G1</strain>
    </source>
</reference>
<keyword evidence="5" id="KW-0732">Signal</keyword>
<name>A0A1Y2CFK9_9FUNG</name>
<evidence type="ECO:0000256" key="4">
    <source>
        <dbReference type="SAM" id="Phobius"/>
    </source>
</evidence>
<organism evidence="7 8">
    <name type="scientific">Neocallimastix californiae</name>
    <dbReference type="NCBI Taxonomy" id="1754190"/>
    <lineage>
        <taxon>Eukaryota</taxon>
        <taxon>Fungi</taxon>
        <taxon>Fungi incertae sedis</taxon>
        <taxon>Chytridiomycota</taxon>
        <taxon>Chytridiomycota incertae sedis</taxon>
        <taxon>Neocallimastigomycetes</taxon>
        <taxon>Neocallimastigales</taxon>
        <taxon>Neocallimastigaceae</taxon>
        <taxon>Neocallimastix</taxon>
    </lineage>
</organism>
<evidence type="ECO:0000313" key="8">
    <source>
        <dbReference type="Proteomes" id="UP000193920"/>
    </source>
</evidence>
<feature type="compositionally biased region" description="Basic and acidic residues" evidence="3">
    <location>
        <begin position="635"/>
        <end position="649"/>
    </location>
</feature>
<dbReference type="AlphaFoldDB" id="A0A1Y2CFK9"/>
<dbReference type="InterPro" id="IPR001452">
    <property type="entry name" value="SH3_domain"/>
</dbReference>
<feature type="domain" description="SH3" evidence="6">
    <location>
        <begin position="748"/>
        <end position="809"/>
    </location>
</feature>
<accession>A0A1Y2CFK9</accession>
<feature type="compositionally biased region" description="Low complexity" evidence="3">
    <location>
        <begin position="572"/>
        <end position="602"/>
    </location>
</feature>
<sequence>MKIHSTILSLLLCGAVNAQYIIELTVLECPSQITNNDIKGCKDLITNQEPDYNWLPVDFNLNQYETNISYRYLAYKKLGQNPKPAITNINVIGMYDSQPNNCSIRMNVPLKSVPKGITAIEGSNFNEYGICYELDKNDTPNAGTEVLLDIKFTNNDKPDDGYQICETNLNNNQPKGLPDPIHNTNPNIDNNSNNDMNGDMNNGDNFSPNNGINNDNPIPEYVNRDISKPNSFVKRESNIPFFLEYKKGRPIIATTTQSQISSVPTQTEASTVSPIISNNQTNHQDTNNDNNGITKTFVILSVVSISVAISLIVFVTVNRRRRFNQEKEKEELFSNLPWKTSPNNQNNDFVDPIYGASLPQIENALNNSKSRYPETSLNRSIDGTNQQQNTFNRNAGFGTVRSNGFGTMTSNTLSSRGGTMHSMNSIGTMNTLRSGPISTSQQIMPVMNNMNQGIPLNQTYPTPNQTYPPPNGIGFMNQQNINQPPVATTSNLNMQLSNTNNFQNNNITIPSSNYTPNYNPNYQPPMPIINQQNQNFGTPQPLNQQQNFGTMNSQGTLNSQNTGYNTLNSVHSNNTTQTTQNVSNHLDNTNSNANNVNNTNTNELSSTVQNHKQPNNIKKTLYITNNDENDDTDNESDKSKVSIEDDSKELLGSTKLAAAEEEEKVENKESQGNPVETNSHLIINENNSLNLPSSLQIDKLDSSLNLTGIEVINSIQDLIDENNNINPKRISKRGSTLNGVDRDSLLNGSDENIKVIAGYDARELDELTLQIGDIITVKAVYSDGWGFGINNSTKEQGVFPVVCLARKPNLVPTE</sequence>
<dbReference type="InterPro" id="IPR036028">
    <property type="entry name" value="SH3-like_dom_sf"/>
</dbReference>
<feature type="chain" id="PRO_5012350074" description="SH3 domain-containing protein" evidence="5">
    <location>
        <begin position="19"/>
        <end position="814"/>
    </location>
</feature>
<evidence type="ECO:0000256" key="5">
    <source>
        <dbReference type="SAM" id="SignalP"/>
    </source>
</evidence>
<feature type="region of interest" description="Disordered" evidence="3">
    <location>
        <begin position="572"/>
        <end position="651"/>
    </location>
</feature>
<feature type="compositionally biased region" description="Polar residues" evidence="3">
    <location>
        <begin position="603"/>
        <end position="618"/>
    </location>
</feature>
<feature type="region of interest" description="Disordered" evidence="3">
    <location>
        <begin position="656"/>
        <end position="675"/>
    </location>
</feature>
<evidence type="ECO:0000313" key="7">
    <source>
        <dbReference type="EMBL" id="ORY45819.1"/>
    </source>
</evidence>
<keyword evidence="4" id="KW-0472">Membrane</keyword>
<dbReference type="SMART" id="SM00326">
    <property type="entry name" value="SH3"/>
    <property type="match status" value="1"/>
</dbReference>
<dbReference type="Proteomes" id="UP000193920">
    <property type="component" value="Unassembled WGS sequence"/>
</dbReference>